<dbReference type="STRING" id="1173027.Mic7113_4844"/>
<proteinExistence type="inferred from homology"/>
<dbReference type="PROSITE" id="PS50931">
    <property type="entry name" value="HTH_LYSR"/>
    <property type="match status" value="1"/>
</dbReference>
<dbReference type="AlphaFoldDB" id="K9WLV4"/>
<dbReference type="GO" id="GO:0003677">
    <property type="term" value="F:DNA binding"/>
    <property type="evidence" value="ECO:0007669"/>
    <property type="project" value="UniProtKB-KW"/>
</dbReference>
<dbReference type="Gene3D" id="1.10.10.10">
    <property type="entry name" value="Winged helix-like DNA-binding domain superfamily/Winged helix DNA-binding domain"/>
    <property type="match status" value="1"/>
</dbReference>
<evidence type="ECO:0000256" key="2">
    <source>
        <dbReference type="ARBA" id="ARBA00023015"/>
    </source>
</evidence>
<evidence type="ECO:0000313" key="6">
    <source>
        <dbReference type="EMBL" id="AFZ20512.1"/>
    </source>
</evidence>
<evidence type="ECO:0000256" key="3">
    <source>
        <dbReference type="ARBA" id="ARBA00023125"/>
    </source>
</evidence>
<dbReference type="PANTHER" id="PTHR30346:SF28">
    <property type="entry name" value="HTH-TYPE TRANSCRIPTIONAL REGULATOR CYNR"/>
    <property type="match status" value="1"/>
</dbReference>
<feature type="domain" description="HTH lysR-type" evidence="5">
    <location>
        <begin position="1"/>
        <end position="32"/>
    </location>
</feature>
<dbReference type="SUPFAM" id="SSF46785">
    <property type="entry name" value="Winged helix' DNA-binding domain"/>
    <property type="match status" value="1"/>
</dbReference>
<keyword evidence="2" id="KW-0805">Transcription regulation</keyword>
<dbReference type="eggNOG" id="COG0583">
    <property type="taxonomic scope" value="Bacteria"/>
</dbReference>
<keyword evidence="4" id="KW-0804">Transcription</keyword>
<keyword evidence="3" id="KW-0238">DNA-binding</keyword>
<organism evidence="6 7">
    <name type="scientific">Allocoleopsis franciscana PCC 7113</name>
    <dbReference type="NCBI Taxonomy" id="1173027"/>
    <lineage>
        <taxon>Bacteria</taxon>
        <taxon>Bacillati</taxon>
        <taxon>Cyanobacteriota</taxon>
        <taxon>Cyanophyceae</taxon>
        <taxon>Coleofasciculales</taxon>
        <taxon>Coleofasciculaceae</taxon>
        <taxon>Allocoleopsis</taxon>
        <taxon>Allocoleopsis franciscana</taxon>
    </lineage>
</organism>
<dbReference type="InterPro" id="IPR036390">
    <property type="entry name" value="WH_DNA-bd_sf"/>
</dbReference>
<dbReference type="HOGENOM" id="CLU_039613_20_14_3"/>
<reference evidence="6 7" key="1">
    <citation type="submission" date="2012-06" db="EMBL/GenBank/DDBJ databases">
        <title>Finished chromosome of genome of Microcoleus sp. PCC 7113.</title>
        <authorList>
            <consortium name="US DOE Joint Genome Institute"/>
            <person name="Gugger M."/>
            <person name="Coursin T."/>
            <person name="Rippka R."/>
            <person name="Tandeau De Marsac N."/>
            <person name="Huntemann M."/>
            <person name="Wei C.-L."/>
            <person name="Han J."/>
            <person name="Detter J.C."/>
            <person name="Han C."/>
            <person name="Tapia R."/>
            <person name="Chen A."/>
            <person name="Kyrpides N."/>
            <person name="Mavromatis K."/>
            <person name="Markowitz V."/>
            <person name="Szeto E."/>
            <person name="Ivanova N."/>
            <person name="Pagani I."/>
            <person name="Pati A."/>
            <person name="Goodwin L."/>
            <person name="Nordberg H.P."/>
            <person name="Cantor M.N."/>
            <person name="Hua S.X."/>
            <person name="Woyke T."/>
            <person name="Kerfeld C.A."/>
        </authorList>
    </citation>
    <scope>NUCLEOTIDE SEQUENCE [LARGE SCALE GENOMIC DNA]</scope>
    <source>
        <strain evidence="6 7">PCC 7113</strain>
    </source>
</reference>
<sequence length="32" mass="3839">MELRHLRYFVVLAEELNFSRAAERLHIAQPTK</sequence>
<evidence type="ECO:0000256" key="4">
    <source>
        <dbReference type="ARBA" id="ARBA00023163"/>
    </source>
</evidence>
<evidence type="ECO:0000313" key="7">
    <source>
        <dbReference type="Proteomes" id="UP000010471"/>
    </source>
</evidence>
<protein>
    <submittedName>
        <fullName evidence="6">Transcriptional regulator</fullName>
    </submittedName>
</protein>
<keyword evidence="7" id="KW-1185">Reference proteome</keyword>
<dbReference type="GO" id="GO:0032993">
    <property type="term" value="C:protein-DNA complex"/>
    <property type="evidence" value="ECO:0007669"/>
    <property type="project" value="TreeGrafter"/>
</dbReference>
<dbReference type="InterPro" id="IPR036388">
    <property type="entry name" value="WH-like_DNA-bd_sf"/>
</dbReference>
<dbReference type="KEGG" id="mic:Mic7113_4844"/>
<dbReference type="GO" id="GO:0003700">
    <property type="term" value="F:DNA-binding transcription factor activity"/>
    <property type="evidence" value="ECO:0007669"/>
    <property type="project" value="InterPro"/>
</dbReference>
<gene>
    <name evidence="6" type="ORF">Mic7113_4844</name>
</gene>
<evidence type="ECO:0000259" key="5">
    <source>
        <dbReference type="PROSITE" id="PS50931"/>
    </source>
</evidence>
<evidence type="ECO:0000256" key="1">
    <source>
        <dbReference type="ARBA" id="ARBA00009437"/>
    </source>
</evidence>
<dbReference type="InterPro" id="IPR000847">
    <property type="entry name" value="LysR_HTH_N"/>
</dbReference>
<dbReference type="EMBL" id="CP003630">
    <property type="protein sequence ID" value="AFZ20512.1"/>
    <property type="molecule type" value="Genomic_DNA"/>
</dbReference>
<dbReference type="Proteomes" id="UP000010471">
    <property type="component" value="Chromosome"/>
</dbReference>
<comment type="similarity">
    <text evidence="1">Belongs to the LysR transcriptional regulatory family.</text>
</comment>
<dbReference type="PANTHER" id="PTHR30346">
    <property type="entry name" value="TRANSCRIPTIONAL DUAL REGULATOR HCAR-RELATED"/>
    <property type="match status" value="1"/>
</dbReference>
<accession>K9WLV4</accession>
<dbReference type="Pfam" id="PF00126">
    <property type="entry name" value="HTH_1"/>
    <property type="match status" value="1"/>
</dbReference>
<name>K9WLV4_9CYAN</name>